<evidence type="ECO:0000256" key="7">
    <source>
        <dbReference type="ARBA" id="ARBA00022884"/>
    </source>
</evidence>
<dbReference type="InterPro" id="IPR001269">
    <property type="entry name" value="DUS_fam"/>
</dbReference>
<comment type="similarity">
    <text evidence="9">Belongs to the Dus family. DusA subfamily.</text>
</comment>
<evidence type="ECO:0000256" key="10">
    <source>
        <dbReference type="PIRNR" id="PIRNR006621"/>
    </source>
</evidence>
<dbReference type="GO" id="GO:0000049">
    <property type="term" value="F:tRNA binding"/>
    <property type="evidence" value="ECO:0007669"/>
    <property type="project" value="UniProtKB-UniRule"/>
</dbReference>
<dbReference type="PIRSF" id="PIRSF006621">
    <property type="entry name" value="Dus"/>
    <property type="match status" value="1"/>
</dbReference>
<evidence type="ECO:0000256" key="9">
    <source>
        <dbReference type="HAMAP-Rule" id="MF_02041"/>
    </source>
</evidence>
<dbReference type="InterPro" id="IPR018517">
    <property type="entry name" value="tRNA_hU_synthase_CS"/>
</dbReference>
<keyword evidence="5 9" id="KW-0819">tRNA processing</keyword>
<dbReference type="AlphaFoldDB" id="F3L3D5"/>
<keyword evidence="12" id="KW-0547">Nucleotide-binding</keyword>
<dbReference type="EC" id="1.3.1.91" evidence="9"/>
<dbReference type="Proteomes" id="UP000005615">
    <property type="component" value="Unassembled WGS sequence"/>
</dbReference>
<feature type="domain" description="DUS-like FMN-binding" evidence="13">
    <location>
        <begin position="1"/>
        <end position="301"/>
    </location>
</feature>
<dbReference type="STRING" id="2518989.IMCC3088_2127"/>
<dbReference type="InterPro" id="IPR004653">
    <property type="entry name" value="DusA"/>
</dbReference>
<feature type="binding site" evidence="9 12">
    <location>
        <position position="53"/>
    </location>
    <ligand>
        <name>FMN</name>
        <dbReference type="ChEBI" id="CHEBI:58210"/>
    </ligand>
</feature>
<feature type="site" description="Interacts with tRNA" evidence="9">
    <location>
        <position position="80"/>
    </location>
</feature>
<dbReference type="Gene3D" id="3.20.20.70">
    <property type="entry name" value="Aldolase class I"/>
    <property type="match status" value="1"/>
</dbReference>
<dbReference type="EMBL" id="AEIG01000062">
    <property type="protein sequence ID" value="EGG29207.1"/>
    <property type="molecule type" value="Genomic_DNA"/>
</dbReference>
<comment type="catalytic activity">
    <reaction evidence="9">
        <text>5,6-dihydrouridine(20) in tRNA + NADP(+) = uridine(20) in tRNA + NADPH + H(+)</text>
        <dbReference type="Rhea" id="RHEA:53336"/>
        <dbReference type="Rhea" id="RHEA-COMP:13533"/>
        <dbReference type="Rhea" id="RHEA-COMP:13534"/>
        <dbReference type="ChEBI" id="CHEBI:15378"/>
        <dbReference type="ChEBI" id="CHEBI:57783"/>
        <dbReference type="ChEBI" id="CHEBI:58349"/>
        <dbReference type="ChEBI" id="CHEBI:65315"/>
        <dbReference type="ChEBI" id="CHEBI:74443"/>
        <dbReference type="EC" id="1.3.1.91"/>
    </reaction>
</comment>
<dbReference type="PANTHER" id="PTHR42907:SF1">
    <property type="entry name" value="FMN-LINKED OXIDOREDUCTASES SUPERFAMILY PROTEIN"/>
    <property type="match status" value="1"/>
</dbReference>
<comment type="cofactor">
    <cofactor evidence="1 9 10 12">
        <name>FMN</name>
        <dbReference type="ChEBI" id="CHEBI:58210"/>
    </cofactor>
</comment>
<gene>
    <name evidence="9" type="primary">dusA</name>
    <name evidence="14" type="ORF">IMCC3088_2127</name>
</gene>
<dbReference type="GO" id="GO:0010181">
    <property type="term" value="F:FMN binding"/>
    <property type="evidence" value="ECO:0007669"/>
    <property type="project" value="UniProtKB-UniRule"/>
</dbReference>
<comment type="catalytic activity">
    <reaction evidence="9">
        <text>5,6-dihydrouridine(20) in tRNA + NAD(+) = uridine(20) in tRNA + NADH + H(+)</text>
        <dbReference type="Rhea" id="RHEA:53340"/>
        <dbReference type="Rhea" id="RHEA-COMP:13533"/>
        <dbReference type="Rhea" id="RHEA-COMP:13534"/>
        <dbReference type="ChEBI" id="CHEBI:15378"/>
        <dbReference type="ChEBI" id="CHEBI:57540"/>
        <dbReference type="ChEBI" id="CHEBI:57945"/>
        <dbReference type="ChEBI" id="CHEBI:65315"/>
        <dbReference type="ChEBI" id="CHEBI:74443"/>
        <dbReference type="EC" id="1.3.1.91"/>
    </reaction>
</comment>
<dbReference type="SUPFAM" id="SSF51395">
    <property type="entry name" value="FMN-linked oxidoreductases"/>
    <property type="match status" value="1"/>
</dbReference>
<protein>
    <recommendedName>
        <fullName evidence="9">tRNA-dihydrouridine(20/20a) synthase</fullName>
        <ecNumber evidence="9">1.3.1.91</ecNumber>
    </recommendedName>
    <alternativeName>
        <fullName evidence="9">U20-specific dihydrouridine synthase</fullName>
        <shortName evidence="9">U20-specific Dus</shortName>
    </alternativeName>
    <alternativeName>
        <fullName evidence="9">tRNA-dihydrouridine synthase A</fullName>
    </alternativeName>
</protein>
<dbReference type="GO" id="GO:0050660">
    <property type="term" value="F:flavin adenine dinucleotide binding"/>
    <property type="evidence" value="ECO:0007669"/>
    <property type="project" value="InterPro"/>
</dbReference>
<evidence type="ECO:0000256" key="6">
    <source>
        <dbReference type="ARBA" id="ARBA00022857"/>
    </source>
</evidence>
<feature type="binding site" evidence="9 12">
    <location>
        <position position="122"/>
    </location>
    <ligand>
        <name>FMN</name>
        <dbReference type="ChEBI" id="CHEBI:58210"/>
    </ligand>
</feature>
<organism evidence="14 15">
    <name type="scientific">Aequoribacter fuscus</name>
    <dbReference type="NCBI Taxonomy" id="2518989"/>
    <lineage>
        <taxon>Bacteria</taxon>
        <taxon>Pseudomonadati</taxon>
        <taxon>Pseudomonadota</taxon>
        <taxon>Gammaproteobacteria</taxon>
        <taxon>Cellvibrionales</taxon>
        <taxon>Halieaceae</taxon>
        <taxon>Aequoribacter</taxon>
    </lineage>
</organism>
<dbReference type="GO" id="GO:0102266">
    <property type="term" value="F:tRNA-dihydrouridine20a synthase activity"/>
    <property type="evidence" value="ECO:0007669"/>
    <property type="project" value="RHEA"/>
</dbReference>
<feature type="site" description="Interacts with tRNA; defines subfamily-specific binding signature" evidence="9">
    <location>
        <position position="166"/>
    </location>
</feature>
<reference evidence="14 15" key="1">
    <citation type="journal article" date="2011" name="J. Bacteriol.">
        <title>Genome sequence of strain IMCC3088, a proteorhodopsin-containing marine bacterium belonging to the OM60/NOR5 clade.</title>
        <authorList>
            <person name="Jang Y."/>
            <person name="Oh H.M."/>
            <person name="Kang I."/>
            <person name="Lee K."/>
            <person name="Yang S.J."/>
            <person name="Cho J.C."/>
        </authorList>
    </citation>
    <scope>NUCLEOTIDE SEQUENCE [LARGE SCALE GENOMIC DNA]</scope>
    <source>
        <strain evidence="14 15">IMCC3088</strain>
    </source>
</reference>
<dbReference type="InterPro" id="IPR035587">
    <property type="entry name" value="DUS-like_FMN-bd"/>
</dbReference>
<keyword evidence="3 9" id="KW-0285">Flavoprotein</keyword>
<keyword evidence="6 9" id="KW-0521">NADP</keyword>
<dbReference type="Gene3D" id="1.20.120.1460">
    <property type="match status" value="1"/>
</dbReference>
<dbReference type="HAMAP" id="MF_02041">
    <property type="entry name" value="DusA_subfam"/>
    <property type="match status" value="1"/>
</dbReference>
<keyword evidence="4 9" id="KW-0288">FMN</keyword>
<evidence type="ECO:0000256" key="3">
    <source>
        <dbReference type="ARBA" id="ARBA00022630"/>
    </source>
</evidence>
<proteinExistence type="inferred from homology"/>
<feature type="active site" description="Proton donor" evidence="9 11">
    <location>
        <position position="83"/>
    </location>
</feature>
<keyword evidence="15" id="KW-1185">Reference proteome</keyword>
<comment type="function">
    <text evidence="9">Catalyzes the synthesis of 5,6-dihydrouridine (D), a modified base found in the D-loop of most tRNAs, via the reduction of the C5-C6 double bond in target uridines. Specifically modifies U20 and U20a in tRNAs.</text>
</comment>
<comment type="similarity">
    <text evidence="10">Belongs to the dus family.</text>
</comment>
<dbReference type="GO" id="GO:0102264">
    <property type="term" value="F:tRNA-dihydrouridine20 synthase activity"/>
    <property type="evidence" value="ECO:0007669"/>
    <property type="project" value="UniProtKB-EC"/>
</dbReference>
<evidence type="ECO:0000313" key="15">
    <source>
        <dbReference type="Proteomes" id="UP000005615"/>
    </source>
</evidence>
<feature type="binding site" evidence="9 12">
    <location>
        <begin position="194"/>
        <end position="196"/>
    </location>
    <ligand>
        <name>FMN</name>
        <dbReference type="ChEBI" id="CHEBI:58210"/>
    </ligand>
</feature>
<evidence type="ECO:0000256" key="12">
    <source>
        <dbReference type="PIRSR" id="PIRSR006621-2"/>
    </source>
</evidence>
<evidence type="ECO:0000256" key="4">
    <source>
        <dbReference type="ARBA" id="ARBA00022643"/>
    </source>
</evidence>
<dbReference type="Pfam" id="PF01207">
    <property type="entry name" value="Dus"/>
    <property type="match status" value="1"/>
</dbReference>
<evidence type="ECO:0000313" key="14">
    <source>
        <dbReference type="EMBL" id="EGG29207.1"/>
    </source>
</evidence>
<dbReference type="InterPro" id="IPR013785">
    <property type="entry name" value="Aldolase_TIM"/>
</dbReference>
<feature type="site" description="Interacts with tRNA" evidence="9">
    <location>
        <position position="169"/>
    </location>
</feature>
<comment type="catalytic activity">
    <reaction evidence="9">
        <text>5,6-dihydrouridine(20a) in tRNA + NADP(+) = uridine(20a) in tRNA + NADPH + H(+)</text>
        <dbReference type="Rhea" id="RHEA:53344"/>
        <dbReference type="Rhea" id="RHEA-COMP:13535"/>
        <dbReference type="Rhea" id="RHEA-COMP:13536"/>
        <dbReference type="ChEBI" id="CHEBI:15378"/>
        <dbReference type="ChEBI" id="CHEBI:57783"/>
        <dbReference type="ChEBI" id="CHEBI:58349"/>
        <dbReference type="ChEBI" id="CHEBI:65315"/>
        <dbReference type="ChEBI" id="CHEBI:74443"/>
    </reaction>
</comment>
<dbReference type="CDD" id="cd02801">
    <property type="entry name" value="DUS_like_FMN"/>
    <property type="match status" value="1"/>
</dbReference>
<evidence type="ECO:0000256" key="8">
    <source>
        <dbReference type="ARBA" id="ARBA00023002"/>
    </source>
</evidence>
<keyword evidence="8 9" id="KW-0560">Oxidoreductase</keyword>
<comment type="catalytic activity">
    <reaction evidence="9">
        <text>5,6-dihydrouridine(20a) in tRNA + NAD(+) = uridine(20a) in tRNA + NADH + H(+)</text>
        <dbReference type="Rhea" id="RHEA:53348"/>
        <dbReference type="Rhea" id="RHEA-COMP:13535"/>
        <dbReference type="Rhea" id="RHEA-COMP:13536"/>
        <dbReference type="ChEBI" id="CHEBI:15378"/>
        <dbReference type="ChEBI" id="CHEBI:57540"/>
        <dbReference type="ChEBI" id="CHEBI:57945"/>
        <dbReference type="ChEBI" id="CHEBI:65315"/>
        <dbReference type="ChEBI" id="CHEBI:74443"/>
    </reaction>
</comment>
<evidence type="ECO:0000256" key="11">
    <source>
        <dbReference type="PIRSR" id="PIRSR006621-1"/>
    </source>
</evidence>
<keyword evidence="7 9" id="KW-0694">RNA-binding</keyword>
<keyword evidence="2 9" id="KW-0820">tRNA-binding</keyword>
<feature type="binding site" evidence="9 12">
    <location>
        <position position="154"/>
    </location>
    <ligand>
        <name>FMN</name>
        <dbReference type="ChEBI" id="CHEBI:58210"/>
    </ligand>
</feature>
<evidence type="ECO:0000259" key="13">
    <source>
        <dbReference type="Pfam" id="PF01207"/>
    </source>
</evidence>
<dbReference type="PROSITE" id="PS01136">
    <property type="entry name" value="UPF0034"/>
    <property type="match status" value="1"/>
</dbReference>
<evidence type="ECO:0000256" key="5">
    <source>
        <dbReference type="ARBA" id="ARBA00022694"/>
    </source>
</evidence>
<dbReference type="PANTHER" id="PTHR42907">
    <property type="entry name" value="FMN-LINKED OXIDOREDUCTASES SUPERFAMILY PROTEIN"/>
    <property type="match status" value="1"/>
</dbReference>
<sequence>MMEWSDRHCRYFWRLIAPQALLYTEMVTTGALLFGDKPYHLDFHDSEHPVALQLGGNEPDALARCAELAQQWGYDEVNLNCGCPSDRVQSGGFGAYLMGEPKTVSACVQAMRNATDLPVTVKHRLGIDHQDSYEELLEFVQTVAEAGCRHFVVHARKAWLKGLSPKQNRDIPPLNYEWVYRLKQTLPELTIVINGGITQPQECVEHLQHVDGVMIGREAYYHPWHLRAISEAVFGKQNLLSQPEIMTEMVRYSKEQLEKGVKLNHVTRHLINFYQGCRGAKQFRRYLSENAHRPGANEQILVDALALVEQAGVDQKESA</sequence>
<evidence type="ECO:0000256" key="2">
    <source>
        <dbReference type="ARBA" id="ARBA00022555"/>
    </source>
</evidence>
<comment type="caution">
    <text evidence="9">Lacks conserved residue(s) required for the propagation of feature annotation.</text>
</comment>
<name>F3L3D5_9GAMM</name>
<comment type="caution">
    <text evidence="14">The sequence shown here is derived from an EMBL/GenBank/DDBJ whole genome shotgun (WGS) entry which is preliminary data.</text>
</comment>
<dbReference type="NCBIfam" id="NF008774">
    <property type="entry name" value="PRK11815.1"/>
    <property type="match status" value="1"/>
</dbReference>
<accession>F3L3D5</accession>
<feature type="binding site" evidence="9 12">
    <location>
        <begin position="216"/>
        <end position="217"/>
    </location>
    <ligand>
        <name>FMN</name>
        <dbReference type="ChEBI" id="CHEBI:58210"/>
    </ligand>
</feature>
<dbReference type="eggNOG" id="COG0042">
    <property type="taxonomic scope" value="Bacteria"/>
</dbReference>
<dbReference type="NCBIfam" id="TIGR00742">
    <property type="entry name" value="yjbN"/>
    <property type="match status" value="1"/>
</dbReference>
<evidence type="ECO:0000256" key="1">
    <source>
        <dbReference type="ARBA" id="ARBA00001917"/>
    </source>
</evidence>
<feature type="site" description="Interacts with tRNA; defines subfamily-specific binding signature" evidence="9">
    <location>
        <position position="284"/>
    </location>
</feature>